<proteinExistence type="predicted"/>
<feature type="compositionally biased region" description="Basic and acidic residues" evidence="1">
    <location>
        <begin position="28"/>
        <end position="49"/>
    </location>
</feature>
<name>A0A7V7TYG6_9HYPH</name>
<dbReference type="Proteomes" id="UP000432089">
    <property type="component" value="Unassembled WGS sequence"/>
</dbReference>
<dbReference type="AlphaFoldDB" id="A0A7V7TYG6"/>
<feature type="compositionally biased region" description="Pro residues" evidence="1">
    <location>
        <begin position="7"/>
        <end position="25"/>
    </location>
</feature>
<comment type="caution">
    <text evidence="2">The sequence shown here is derived from an EMBL/GenBank/DDBJ whole genome shotgun (WGS) entry which is preliminary data.</text>
</comment>
<dbReference type="RefSeq" id="WP_150972506.1">
    <property type="nucleotide sequence ID" value="NZ_VZDO01000018.1"/>
</dbReference>
<evidence type="ECO:0000313" key="3">
    <source>
        <dbReference type="Proteomes" id="UP000432089"/>
    </source>
</evidence>
<evidence type="ECO:0000313" key="2">
    <source>
        <dbReference type="EMBL" id="KAB0677232.1"/>
    </source>
</evidence>
<keyword evidence="3" id="KW-1185">Reference proteome</keyword>
<gene>
    <name evidence="2" type="ORF">F6X38_19145</name>
</gene>
<protein>
    <submittedName>
        <fullName evidence="2">Uncharacterized protein</fullName>
    </submittedName>
</protein>
<accession>A0A7V7TYG6</accession>
<feature type="region of interest" description="Disordered" evidence="1">
    <location>
        <begin position="1"/>
        <end position="49"/>
    </location>
</feature>
<dbReference type="EMBL" id="VZDO01000018">
    <property type="protein sequence ID" value="KAB0677232.1"/>
    <property type="molecule type" value="Genomic_DNA"/>
</dbReference>
<sequence>MNEREPPPFGDAPSLVPPVAPPDPRILPGEKQREAKAEPRSRPRSAREADASFFTSRKYVLLVAGLVVFAGGAYKSVFGPTSAERSTAVRADLAAKHGNDASTATSTAPLSPVAPVVVDAGNGAGGNPFGWLWSAATGTMTNGMAPSELMRRKLVAGPMLSDIGFTLGELVAGFDTYMHPSFEPMDADRFILRISGTDPLSKATYEYAFRFVATDGPEDFPSRHVEFTGPAVIITDLALNGELLGENDAFTILLQLQQQARIMRR</sequence>
<reference evidence="2 3" key="1">
    <citation type="submission" date="2019-09" db="EMBL/GenBank/DDBJ databases">
        <title>YIM 132180 draft genome.</title>
        <authorList>
            <person name="Zhang K."/>
        </authorList>
    </citation>
    <scope>NUCLEOTIDE SEQUENCE [LARGE SCALE GENOMIC DNA]</scope>
    <source>
        <strain evidence="2 3">YIM 132180</strain>
    </source>
</reference>
<organism evidence="2 3">
    <name type="scientific">Plantimonas leprariae</name>
    <dbReference type="NCBI Taxonomy" id="2615207"/>
    <lineage>
        <taxon>Bacteria</taxon>
        <taxon>Pseudomonadati</taxon>
        <taxon>Pseudomonadota</taxon>
        <taxon>Alphaproteobacteria</taxon>
        <taxon>Hyphomicrobiales</taxon>
        <taxon>Aurantimonadaceae</taxon>
        <taxon>Plantimonas</taxon>
    </lineage>
</organism>
<evidence type="ECO:0000256" key="1">
    <source>
        <dbReference type="SAM" id="MobiDB-lite"/>
    </source>
</evidence>